<dbReference type="Pfam" id="PF00534">
    <property type="entry name" value="Glycos_transf_1"/>
    <property type="match status" value="1"/>
</dbReference>
<dbReference type="SUPFAM" id="SSF53756">
    <property type="entry name" value="UDP-Glycosyltransferase/glycogen phosphorylase"/>
    <property type="match status" value="1"/>
</dbReference>
<dbReference type="PANTHER" id="PTHR46401:SF9">
    <property type="entry name" value="MANNOSYLTRANSFERASE A"/>
    <property type="match status" value="1"/>
</dbReference>
<reference evidence="2 3" key="1">
    <citation type="submission" date="2022-06" db="EMBL/GenBank/DDBJ databases">
        <title>Rhizosaccharibacter gen. nov. sp. nov. KSS12, endophytic bacteria isolated from sugarcane.</title>
        <authorList>
            <person name="Pitiwittayakul N."/>
        </authorList>
    </citation>
    <scope>NUCLEOTIDE SEQUENCE [LARGE SCALE GENOMIC DNA]</scope>
    <source>
        <strain evidence="2 3">KSS12</strain>
    </source>
</reference>
<dbReference type="CDD" id="cd03809">
    <property type="entry name" value="GT4_MtfB-like"/>
    <property type="match status" value="1"/>
</dbReference>
<dbReference type="Gene3D" id="3.40.50.2000">
    <property type="entry name" value="Glycogen Phosphorylase B"/>
    <property type="match status" value="1"/>
</dbReference>
<dbReference type="RefSeq" id="WP_422918728.1">
    <property type="nucleotide sequence ID" value="NZ_JAMZEJ010000002.1"/>
</dbReference>
<name>A0ABT1VXA0_9PROT</name>
<dbReference type="EMBL" id="JAMZEJ010000002">
    <property type="protein sequence ID" value="MCQ8240000.1"/>
    <property type="molecule type" value="Genomic_DNA"/>
</dbReference>
<gene>
    <name evidence="2" type="ORF">NFI88_03990</name>
</gene>
<feature type="domain" description="Glycosyl transferase family 1" evidence="1">
    <location>
        <begin position="342"/>
        <end position="500"/>
    </location>
</feature>
<organism evidence="2 3">
    <name type="scientific">Rhizosaccharibacter radicis</name>
    <dbReference type="NCBI Taxonomy" id="2782605"/>
    <lineage>
        <taxon>Bacteria</taxon>
        <taxon>Pseudomonadati</taxon>
        <taxon>Pseudomonadota</taxon>
        <taxon>Alphaproteobacteria</taxon>
        <taxon>Acetobacterales</taxon>
        <taxon>Acetobacteraceae</taxon>
        <taxon>Rhizosaccharibacter</taxon>
    </lineage>
</organism>
<evidence type="ECO:0000313" key="2">
    <source>
        <dbReference type="EMBL" id="MCQ8240000.1"/>
    </source>
</evidence>
<accession>A0ABT1VXA0</accession>
<sequence>MSEARLWFDAEDLFHFGRHGGRPSGIQRVCFEIYAALMDDPVLAGRVGFLRHAPNAGPHGSGFVEAGWAEIRQIIDRATAARDDAALPGSPGAAMRAADGDAAGHPRGVAGYGRRAAKRALGVVPDHVRRPAQLFAVMQVQAAAALAGAATRTAAMGAARAHRSLGTVVRSRVDPSSRLGARAAALWPEDGLEPEPLPLEAVARRGDVLVVLGSPWFESDYARRAAFLRGRLGLRLAVLVYDAIPALRPEWTSRGMVRAYRGWYGSVLPLADRIFAISRATADDLGRWCRRDNIVLRAPVELLPLGTGFGPEQPGKAGDAAAGGNGEAAAESLPPVLARRLEGRPFVLFVSTIEARKNHLLLFRAWRRLLEEMPPTDVPDLVFAGSVGWLVADLMAQIENSRFLGGRLHVLEGLGDEALRSLYRGCLFTIFPSFHEGWGLPVAESFAMGKPCLASNATALPEAGGELARYFDPTDLHDTVRAIRAVLEDREGLRNWEAEVRRSFQPSSWHRTARTLVERILAPG</sequence>
<dbReference type="InterPro" id="IPR001296">
    <property type="entry name" value="Glyco_trans_1"/>
</dbReference>
<evidence type="ECO:0000313" key="3">
    <source>
        <dbReference type="Proteomes" id="UP001524547"/>
    </source>
</evidence>
<comment type="caution">
    <text evidence="2">The sequence shown here is derived from an EMBL/GenBank/DDBJ whole genome shotgun (WGS) entry which is preliminary data.</text>
</comment>
<keyword evidence="3" id="KW-1185">Reference proteome</keyword>
<protein>
    <submittedName>
        <fullName evidence="2">Glycosyltransferase family 4 protein</fullName>
    </submittedName>
</protein>
<dbReference type="PANTHER" id="PTHR46401">
    <property type="entry name" value="GLYCOSYLTRANSFERASE WBBK-RELATED"/>
    <property type="match status" value="1"/>
</dbReference>
<dbReference type="Proteomes" id="UP001524547">
    <property type="component" value="Unassembled WGS sequence"/>
</dbReference>
<proteinExistence type="predicted"/>
<evidence type="ECO:0000259" key="1">
    <source>
        <dbReference type="Pfam" id="PF00534"/>
    </source>
</evidence>